<organism evidence="2 3">
    <name type="scientific">Phaeosphaeria nodorum (strain SN15 / ATCC MYA-4574 / FGSC 10173)</name>
    <name type="common">Glume blotch fungus</name>
    <name type="synonym">Parastagonospora nodorum</name>
    <dbReference type="NCBI Taxonomy" id="321614"/>
    <lineage>
        <taxon>Eukaryota</taxon>
        <taxon>Fungi</taxon>
        <taxon>Dikarya</taxon>
        <taxon>Ascomycota</taxon>
        <taxon>Pezizomycotina</taxon>
        <taxon>Dothideomycetes</taxon>
        <taxon>Pleosporomycetidae</taxon>
        <taxon>Pleosporales</taxon>
        <taxon>Pleosporineae</taxon>
        <taxon>Phaeosphaeriaceae</taxon>
        <taxon>Parastagonospora</taxon>
    </lineage>
</organism>
<evidence type="ECO:0008006" key="4">
    <source>
        <dbReference type="Google" id="ProtNLM"/>
    </source>
</evidence>
<dbReference type="SUPFAM" id="SSF52540">
    <property type="entry name" value="P-loop containing nucleoside triphosphate hydrolases"/>
    <property type="match status" value="1"/>
</dbReference>
<dbReference type="InterPro" id="IPR027417">
    <property type="entry name" value="P-loop_NTPase"/>
</dbReference>
<gene>
    <name evidence="2" type="ORF">JI435_060930</name>
</gene>
<dbReference type="VEuPathDB" id="FungiDB:JI435_060930"/>
<evidence type="ECO:0000313" key="3">
    <source>
        <dbReference type="Proteomes" id="UP000663193"/>
    </source>
</evidence>
<keyword evidence="3" id="KW-1185">Reference proteome</keyword>
<dbReference type="OrthoDB" id="408152at2759"/>
<dbReference type="InterPro" id="IPR040632">
    <property type="entry name" value="Sulfotransfer_4"/>
</dbReference>
<reference evidence="3" key="1">
    <citation type="journal article" date="2021" name="BMC Genomics">
        <title>Chromosome-level genome assembly and manually-curated proteome of model necrotroph Parastagonospora nodorum Sn15 reveals a genome-wide trove of candidate effector homologs, and redundancy of virulence-related functions within an accessory chromosome.</title>
        <authorList>
            <person name="Bertazzoni S."/>
            <person name="Jones D.A.B."/>
            <person name="Phan H.T."/>
            <person name="Tan K.-C."/>
            <person name="Hane J.K."/>
        </authorList>
    </citation>
    <scope>NUCLEOTIDE SEQUENCE [LARGE SCALE GENOMIC DNA]</scope>
    <source>
        <strain evidence="3">SN15 / ATCC MYA-4574 / FGSC 10173)</strain>
    </source>
</reference>
<sequence length="297" mass="34342">MVLSLPGRLIDRDERTRKKPMRILVLGMCRTGTTSVSVALRKLGYTPHQMREVLMKPKDLSLWQEGINVTLVAPKDRPVSLRNQAPYGKAEFDKLLGEYDVVMDVPGCVFARELIEAYPDAKVILTTRGYASWEASMQDSIWCLCTWRLFAMARYFNVTQMAPLIKLMHSIFKAHNGNTYGGPGSKAAYENHYNTVRTIVPRDQLLEVDPDTMTWDPLCKFLDRQVFKEPFPRLKDEKAMRQYLENAWWGMVQYCVLMLVLPVSVILLAIVFYNHVDAFREMRDEYILMPIKAYLDS</sequence>
<keyword evidence="1" id="KW-1133">Transmembrane helix</keyword>
<keyword evidence="1" id="KW-0472">Membrane</keyword>
<evidence type="ECO:0000256" key="1">
    <source>
        <dbReference type="SAM" id="Phobius"/>
    </source>
</evidence>
<protein>
    <recommendedName>
        <fullName evidence="4">P-loop containing nucleoside triphosphate hydrolase protein</fullName>
    </recommendedName>
</protein>
<dbReference type="PANTHER" id="PTHR36978:SF4">
    <property type="entry name" value="P-LOOP CONTAINING NUCLEOSIDE TRIPHOSPHATE HYDROLASE PROTEIN"/>
    <property type="match status" value="1"/>
</dbReference>
<dbReference type="Pfam" id="PF17784">
    <property type="entry name" value="Sulfotransfer_4"/>
    <property type="match status" value="1"/>
</dbReference>
<accession>A0A7U2NPM5</accession>
<evidence type="ECO:0000313" key="2">
    <source>
        <dbReference type="EMBL" id="QRD05818.1"/>
    </source>
</evidence>
<dbReference type="EMBL" id="CP069041">
    <property type="protein sequence ID" value="QRD05818.1"/>
    <property type="molecule type" value="Genomic_DNA"/>
</dbReference>
<dbReference type="PANTHER" id="PTHR36978">
    <property type="entry name" value="P-LOOP CONTAINING NUCLEOTIDE TRIPHOSPHATE HYDROLASE"/>
    <property type="match status" value="1"/>
</dbReference>
<dbReference type="Gene3D" id="3.40.50.300">
    <property type="entry name" value="P-loop containing nucleotide triphosphate hydrolases"/>
    <property type="match status" value="1"/>
</dbReference>
<name>A0A7U2NPM5_PHANO</name>
<feature type="transmembrane region" description="Helical" evidence="1">
    <location>
        <begin position="248"/>
        <end position="273"/>
    </location>
</feature>
<keyword evidence="1" id="KW-0812">Transmembrane</keyword>
<proteinExistence type="predicted"/>
<dbReference type="AlphaFoldDB" id="A0A7U2NPM5"/>
<dbReference type="Proteomes" id="UP000663193">
    <property type="component" value="Chromosome 19"/>
</dbReference>